<reference evidence="2" key="1">
    <citation type="journal article" date="2019" name="Int. J. Syst. Evol. Microbiol.">
        <title>The Global Catalogue of Microorganisms (GCM) 10K type strain sequencing project: providing services to taxonomists for standard genome sequencing and annotation.</title>
        <authorList>
            <consortium name="The Broad Institute Genomics Platform"/>
            <consortium name="The Broad Institute Genome Sequencing Center for Infectious Disease"/>
            <person name="Wu L."/>
            <person name="Ma J."/>
        </authorList>
    </citation>
    <scope>NUCLEOTIDE SEQUENCE [LARGE SCALE GENOMIC DNA]</scope>
    <source>
        <strain evidence="2">KCTC 22209</strain>
    </source>
</reference>
<proteinExistence type="predicted"/>
<organism evidence="1 2">
    <name type="scientific">Sphingobacterium anhuiense</name>
    <dbReference type="NCBI Taxonomy" id="493780"/>
    <lineage>
        <taxon>Bacteria</taxon>
        <taxon>Pseudomonadati</taxon>
        <taxon>Bacteroidota</taxon>
        <taxon>Sphingobacteriia</taxon>
        <taxon>Sphingobacteriales</taxon>
        <taxon>Sphingobacteriaceae</taxon>
        <taxon>Sphingobacterium</taxon>
    </lineage>
</organism>
<sequence>MNRYILVFIIVLSGLQVFSQSTYSNTPDSAALYPKKYGTFKDYAFLLNGKLIKRKALLNNPEAKLNNVFSNSITLEGKRYAGAVYFHTEERYAPHVRYADQPAYFINGRQVSPYQIRLIKLELYKRISKSAQDTTINGSLYRGSIHVDTDEDFFADRIALPDLIEKYTGLKPELVTVRWLGSQNLYNSENDTGTIIRSNFPLYSFKIGNLSVEKIEVDRVHFAQGKRYVVHLSDYSYKWSKSKAALFFEEPLALDTVFPCYVSDYDMQEYSIFTRAEIDPIVYHGLNFYLKKLSSTMELLAVKPSTATQTDSITVQFIVMKNGMITALSSVESDKPGHGDILSAIKKNACVWSPAIMGGRPVFCHKKMAIFYSIDNKGNIQSLDRVEYRYDHH</sequence>
<dbReference type="EMBL" id="JBHUPE010000001">
    <property type="protein sequence ID" value="MFD2902577.1"/>
    <property type="molecule type" value="Genomic_DNA"/>
</dbReference>
<dbReference type="RefSeq" id="WP_380917653.1">
    <property type="nucleotide sequence ID" value="NZ_JBHUPE010000001.1"/>
</dbReference>
<protein>
    <recommendedName>
        <fullName evidence="3">TonB C-terminal domain-containing protein</fullName>
    </recommendedName>
</protein>
<evidence type="ECO:0000313" key="1">
    <source>
        <dbReference type="EMBL" id="MFD2902577.1"/>
    </source>
</evidence>
<name>A0ABW5YQB8_9SPHI</name>
<keyword evidence="2" id="KW-1185">Reference proteome</keyword>
<gene>
    <name evidence="1" type="ORF">ACFS6I_01475</name>
</gene>
<evidence type="ECO:0008006" key="3">
    <source>
        <dbReference type="Google" id="ProtNLM"/>
    </source>
</evidence>
<comment type="caution">
    <text evidence="1">The sequence shown here is derived from an EMBL/GenBank/DDBJ whole genome shotgun (WGS) entry which is preliminary data.</text>
</comment>
<evidence type="ECO:0000313" key="2">
    <source>
        <dbReference type="Proteomes" id="UP001597509"/>
    </source>
</evidence>
<dbReference type="Proteomes" id="UP001597509">
    <property type="component" value="Unassembled WGS sequence"/>
</dbReference>
<accession>A0ABW5YQB8</accession>